<keyword evidence="1" id="KW-0697">Rotamase</keyword>
<dbReference type="SUPFAM" id="SSF109998">
    <property type="entry name" value="Triger factor/SurA peptide-binding domain-like"/>
    <property type="match status" value="1"/>
</dbReference>
<dbReference type="GO" id="GO:0003755">
    <property type="term" value="F:peptidyl-prolyl cis-trans isomerase activity"/>
    <property type="evidence" value="ECO:0007669"/>
    <property type="project" value="UniProtKB-KW"/>
</dbReference>
<dbReference type="SUPFAM" id="SSF54534">
    <property type="entry name" value="FKBP-like"/>
    <property type="match status" value="1"/>
</dbReference>
<dbReference type="NCBIfam" id="TIGR00115">
    <property type="entry name" value="tig"/>
    <property type="match status" value="1"/>
</dbReference>
<name>A0A382JUY7_9ZZZZ</name>
<gene>
    <name evidence="5" type="ORF">METZ01_LOCUS268016</name>
</gene>
<keyword evidence="2" id="KW-0413">Isomerase</keyword>
<dbReference type="InterPro" id="IPR027304">
    <property type="entry name" value="Trigger_fact/SurA_dom_sf"/>
</dbReference>
<evidence type="ECO:0000256" key="3">
    <source>
        <dbReference type="SAM" id="MobiDB-lite"/>
    </source>
</evidence>
<dbReference type="InterPro" id="IPR046357">
    <property type="entry name" value="PPIase_dom_sf"/>
</dbReference>
<evidence type="ECO:0000313" key="5">
    <source>
        <dbReference type="EMBL" id="SVC15162.1"/>
    </source>
</evidence>
<dbReference type="EMBL" id="UINC01076211">
    <property type="protein sequence ID" value="SVC15162.1"/>
    <property type="molecule type" value="Genomic_DNA"/>
</dbReference>
<dbReference type="Pfam" id="PF00254">
    <property type="entry name" value="FKBP_C"/>
    <property type="match status" value="1"/>
</dbReference>
<evidence type="ECO:0000256" key="2">
    <source>
        <dbReference type="ARBA" id="ARBA00023235"/>
    </source>
</evidence>
<dbReference type="PROSITE" id="PS50059">
    <property type="entry name" value="FKBP_PPIASE"/>
    <property type="match status" value="1"/>
</dbReference>
<dbReference type="Gene3D" id="3.10.50.40">
    <property type="match status" value="1"/>
</dbReference>
<reference evidence="5" key="1">
    <citation type="submission" date="2018-05" db="EMBL/GenBank/DDBJ databases">
        <authorList>
            <person name="Lanie J.A."/>
            <person name="Ng W.-L."/>
            <person name="Kazmierczak K.M."/>
            <person name="Andrzejewski T.M."/>
            <person name="Davidsen T.M."/>
            <person name="Wayne K.J."/>
            <person name="Tettelin H."/>
            <person name="Glass J.I."/>
            <person name="Rusch D."/>
            <person name="Podicherti R."/>
            <person name="Tsui H.-C.T."/>
            <person name="Winkler M.E."/>
        </authorList>
    </citation>
    <scope>NUCLEOTIDE SEQUENCE</scope>
</reference>
<dbReference type="AlphaFoldDB" id="A0A382JUY7"/>
<organism evidence="5">
    <name type="scientific">marine metagenome</name>
    <dbReference type="NCBI Taxonomy" id="408172"/>
    <lineage>
        <taxon>unclassified sequences</taxon>
        <taxon>metagenomes</taxon>
        <taxon>ecological metagenomes</taxon>
    </lineage>
</organism>
<dbReference type="InterPro" id="IPR001179">
    <property type="entry name" value="PPIase_FKBP_dom"/>
</dbReference>
<sequence>EVTSLKNIKVDEYVVKINPKETDKRIEQIAKTQNNFKVADENYASKNEDLVIFDYKATVDGKDFKGNEGKGTQLVLGKDLFIKGFDKQLIGVKKNDNKKVEVSLPENFPEKELVNKKAIFECNITAVKKPEDVKINDEFAKTLGAKDLNNLKELISKQINDEFKKSLDMISKKQILEHVEKQKLENLPKNLIEQEVKILSQGMKEDELKKNKNSLENQAIKRIKTGLILNAFGEKNNIKVSQEEVNLEIQKQFKMMPGQEKMVKEYYEQNPSAIDGIRGSIYEEKIIDQIKKDAKVNKKEITKEEAEKILKEENEKNIKEQEKLAKHTHDHHHDHDHKNEKKSKPKKTAPTKKAKPAVKKSKSIKKVSKK</sequence>
<feature type="compositionally biased region" description="Basic and acidic residues" evidence="3">
    <location>
        <begin position="309"/>
        <end position="339"/>
    </location>
</feature>
<dbReference type="Pfam" id="PF05698">
    <property type="entry name" value="Trigger_C"/>
    <property type="match status" value="1"/>
</dbReference>
<evidence type="ECO:0000256" key="1">
    <source>
        <dbReference type="ARBA" id="ARBA00023110"/>
    </source>
</evidence>
<proteinExistence type="predicted"/>
<feature type="non-terminal residue" evidence="5">
    <location>
        <position position="1"/>
    </location>
</feature>
<accession>A0A382JUY7</accession>
<feature type="region of interest" description="Disordered" evidence="3">
    <location>
        <begin position="309"/>
        <end position="370"/>
    </location>
</feature>
<protein>
    <recommendedName>
        <fullName evidence="4">PPIase FKBP-type domain-containing protein</fullName>
    </recommendedName>
</protein>
<dbReference type="GO" id="GO:0015031">
    <property type="term" value="P:protein transport"/>
    <property type="evidence" value="ECO:0007669"/>
    <property type="project" value="InterPro"/>
</dbReference>
<dbReference type="InterPro" id="IPR005215">
    <property type="entry name" value="Trig_fac"/>
</dbReference>
<evidence type="ECO:0000259" key="4">
    <source>
        <dbReference type="PROSITE" id="PS50059"/>
    </source>
</evidence>
<dbReference type="Gene3D" id="1.10.3120.10">
    <property type="entry name" value="Trigger factor, C-terminal domain"/>
    <property type="match status" value="1"/>
</dbReference>
<dbReference type="InterPro" id="IPR037041">
    <property type="entry name" value="Trigger_fac_C_sf"/>
</dbReference>
<dbReference type="InterPro" id="IPR008880">
    <property type="entry name" value="Trigger_fac_C"/>
</dbReference>
<feature type="domain" description="PPIase FKBP-type" evidence="4">
    <location>
        <begin position="48"/>
        <end position="136"/>
    </location>
</feature>
<dbReference type="GO" id="GO:0006457">
    <property type="term" value="P:protein folding"/>
    <property type="evidence" value="ECO:0007669"/>
    <property type="project" value="InterPro"/>
</dbReference>
<feature type="compositionally biased region" description="Basic residues" evidence="3">
    <location>
        <begin position="340"/>
        <end position="370"/>
    </location>
</feature>